<dbReference type="SUPFAM" id="SSF46565">
    <property type="entry name" value="Chaperone J-domain"/>
    <property type="match status" value="1"/>
</dbReference>
<evidence type="ECO:0000256" key="7">
    <source>
        <dbReference type="SAM" id="MobiDB-lite"/>
    </source>
</evidence>
<accession>A0A2B7ZRZ8</accession>
<keyword evidence="11" id="KW-1185">Reference proteome</keyword>
<feature type="domain" description="CR-type" evidence="9">
    <location>
        <begin position="172"/>
        <end position="257"/>
    </location>
</feature>
<dbReference type="Gene3D" id="2.10.230.10">
    <property type="entry name" value="Heat shock protein DnaJ, cysteine-rich domain"/>
    <property type="match status" value="1"/>
</dbReference>
<keyword evidence="1 6" id="KW-0479">Metal-binding</keyword>
<dbReference type="STRING" id="73230.A0A2B7ZRZ8"/>
<evidence type="ECO:0000256" key="4">
    <source>
        <dbReference type="ARBA" id="ARBA00022833"/>
    </source>
</evidence>
<dbReference type="GO" id="GO:0051082">
    <property type="term" value="F:unfolded protein binding"/>
    <property type="evidence" value="ECO:0007669"/>
    <property type="project" value="InterPro"/>
</dbReference>
<dbReference type="InterPro" id="IPR044713">
    <property type="entry name" value="DNJA1/2-like"/>
</dbReference>
<dbReference type="CDD" id="cd10747">
    <property type="entry name" value="DnaJ_C"/>
    <property type="match status" value="1"/>
</dbReference>
<evidence type="ECO:0000256" key="3">
    <source>
        <dbReference type="ARBA" id="ARBA00022771"/>
    </source>
</evidence>
<evidence type="ECO:0000256" key="1">
    <source>
        <dbReference type="ARBA" id="ARBA00022723"/>
    </source>
</evidence>
<protein>
    <recommendedName>
        <fullName evidence="12">Chaperone DnaJ</fullName>
    </recommendedName>
</protein>
<dbReference type="Proteomes" id="UP000226031">
    <property type="component" value="Unassembled WGS sequence"/>
</dbReference>
<keyword evidence="5" id="KW-0143">Chaperone</keyword>
<dbReference type="EMBL" id="PDND01000013">
    <property type="protein sequence ID" value="PGH35959.1"/>
    <property type="molecule type" value="Genomic_DNA"/>
</dbReference>
<comment type="caution">
    <text evidence="10">The sequence shown here is derived from an EMBL/GenBank/DDBJ whole genome shotgun (WGS) entry which is preliminary data.</text>
</comment>
<dbReference type="PRINTS" id="PR00625">
    <property type="entry name" value="JDOMAIN"/>
</dbReference>
<dbReference type="PROSITE" id="PS50076">
    <property type="entry name" value="DNAJ_2"/>
    <property type="match status" value="1"/>
</dbReference>
<keyword evidence="2" id="KW-0677">Repeat</keyword>
<evidence type="ECO:0008006" key="12">
    <source>
        <dbReference type="Google" id="ProtNLM"/>
    </source>
</evidence>
<gene>
    <name evidence="10" type="ORF">GX50_01129</name>
</gene>
<dbReference type="InterPro" id="IPR018253">
    <property type="entry name" value="DnaJ_domain_CS"/>
</dbReference>
<dbReference type="Pfam" id="PF00226">
    <property type="entry name" value="DnaJ"/>
    <property type="match status" value="1"/>
</dbReference>
<dbReference type="PANTHER" id="PTHR43888">
    <property type="entry name" value="DNAJ-LIKE-2, ISOFORM A-RELATED"/>
    <property type="match status" value="1"/>
</dbReference>
<evidence type="ECO:0000256" key="2">
    <source>
        <dbReference type="ARBA" id="ARBA00022737"/>
    </source>
</evidence>
<dbReference type="PROSITE" id="PS51188">
    <property type="entry name" value="ZF_CR"/>
    <property type="match status" value="1"/>
</dbReference>
<dbReference type="PROSITE" id="PS00636">
    <property type="entry name" value="DNAJ_1"/>
    <property type="match status" value="1"/>
</dbReference>
<dbReference type="AlphaFoldDB" id="A0A2B7ZRZ8"/>
<dbReference type="GO" id="GO:0008270">
    <property type="term" value="F:zinc ion binding"/>
    <property type="evidence" value="ECO:0007669"/>
    <property type="project" value="UniProtKB-KW"/>
</dbReference>
<evidence type="ECO:0000313" key="10">
    <source>
        <dbReference type="EMBL" id="PGH35959.1"/>
    </source>
</evidence>
<name>A0A2B7ZRZ8_9EURO</name>
<dbReference type="CDD" id="cd10719">
    <property type="entry name" value="DnaJ_zf"/>
    <property type="match status" value="1"/>
</dbReference>
<dbReference type="InterPro" id="IPR036869">
    <property type="entry name" value="J_dom_sf"/>
</dbReference>
<evidence type="ECO:0000313" key="11">
    <source>
        <dbReference type="Proteomes" id="UP000226031"/>
    </source>
</evidence>
<keyword evidence="3 6" id="KW-0863">Zinc-finger</keyword>
<dbReference type="InterPro" id="IPR002939">
    <property type="entry name" value="DnaJ_C"/>
</dbReference>
<evidence type="ECO:0000259" key="8">
    <source>
        <dbReference type="PROSITE" id="PS50076"/>
    </source>
</evidence>
<dbReference type="InterPro" id="IPR001305">
    <property type="entry name" value="HSP_DnaJ_Cys-rich_dom"/>
</dbReference>
<feature type="zinc finger region" description="CR-type" evidence="6">
    <location>
        <begin position="172"/>
        <end position="257"/>
    </location>
</feature>
<proteinExistence type="predicted"/>
<dbReference type="InterPro" id="IPR001623">
    <property type="entry name" value="DnaJ_domain"/>
</dbReference>
<sequence>MQNNWLDTFNVESSVWKNKKIQQILVLWLVDFADGETDLYNVLSIEKSATKEEIRKAYRKAALAHHPDKVAPEEREEAEVRFKAVSQAYDILFDDEKRHIYDTHGMSAFDGSGRAGMQGGPDIDDLLASMFSGGVNMGGGMPGFGGQRPSRPRKGQNEVQQYSVSLEDLYKGRTVKFSSTKNVICSLCKGKGGKEKATPKQCSTCGGAGYKATLVQVGPGMVTQAMAECKVCEGSGSFFQPKDKCKKCKGKQVTEERKLLEIYIPRGAKQGDKITLEGEGDQFPNTEPGDIIFHLEEIEHEAFRRAGADLMAEIEITLAEALCGFSRVVLKHLDGRGIEITHPKKEGAILRPNQVLKVAGEGMPFKKSDARGDLYLAVQIKFPEDGWASDPTALAKLREILPGPGPAIQADAVDDVEYDPKGNVEEFGSNDTQGGSAWEDDDEEEGGQTQCTTQ</sequence>
<dbReference type="Gene3D" id="2.60.260.20">
    <property type="entry name" value="Urease metallochaperone UreE, N-terminal domain"/>
    <property type="match status" value="2"/>
</dbReference>
<feature type="domain" description="J" evidence="8">
    <location>
        <begin position="38"/>
        <end position="105"/>
    </location>
</feature>
<evidence type="ECO:0000256" key="5">
    <source>
        <dbReference type="ARBA" id="ARBA00023186"/>
    </source>
</evidence>
<dbReference type="Pfam" id="PF00684">
    <property type="entry name" value="DnaJ_CXXCXGXG"/>
    <property type="match status" value="1"/>
</dbReference>
<dbReference type="SUPFAM" id="SSF49493">
    <property type="entry name" value="HSP40/DnaJ peptide-binding domain"/>
    <property type="match status" value="2"/>
</dbReference>
<dbReference type="Gene3D" id="1.10.287.110">
    <property type="entry name" value="DnaJ domain"/>
    <property type="match status" value="1"/>
</dbReference>
<evidence type="ECO:0000259" key="9">
    <source>
        <dbReference type="PROSITE" id="PS51188"/>
    </source>
</evidence>
<dbReference type="GO" id="GO:0030544">
    <property type="term" value="F:Hsp70 protein binding"/>
    <property type="evidence" value="ECO:0007669"/>
    <property type="project" value="InterPro"/>
</dbReference>
<dbReference type="InterPro" id="IPR036410">
    <property type="entry name" value="HSP_DnaJ_Cys-rich_dom_sf"/>
</dbReference>
<evidence type="ECO:0000256" key="6">
    <source>
        <dbReference type="PROSITE-ProRule" id="PRU00546"/>
    </source>
</evidence>
<dbReference type="SMART" id="SM00271">
    <property type="entry name" value="DnaJ"/>
    <property type="match status" value="1"/>
</dbReference>
<dbReference type="VEuPathDB" id="FungiDB:EMCG_06641"/>
<dbReference type="SUPFAM" id="SSF57938">
    <property type="entry name" value="DnaJ/Hsp40 cysteine-rich domain"/>
    <property type="match status" value="1"/>
</dbReference>
<dbReference type="InterPro" id="IPR008971">
    <property type="entry name" value="HSP40/DnaJ_pept-bd"/>
</dbReference>
<keyword evidence="4 6" id="KW-0862">Zinc</keyword>
<reference evidence="10 11" key="1">
    <citation type="submission" date="2017-10" db="EMBL/GenBank/DDBJ databases">
        <title>Comparative genomics in systemic dimorphic fungi from Ajellomycetaceae.</title>
        <authorList>
            <person name="Munoz J.F."/>
            <person name="Mcewen J.G."/>
            <person name="Clay O.K."/>
            <person name="Cuomo C.A."/>
        </authorList>
    </citation>
    <scope>NUCLEOTIDE SEQUENCE [LARGE SCALE GENOMIC DNA]</scope>
    <source>
        <strain evidence="10 11">UAMH4076</strain>
    </source>
</reference>
<dbReference type="FunFam" id="2.10.230.10:FF:000001">
    <property type="entry name" value="DnaJ subfamily A member 2"/>
    <property type="match status" value="1"/>
</dbReference>
<organism evidence="10 11">
    <name type="scientific">[Emmonsia] crescens</name>
    <dbReference type="NCBI Taxonomy" id="73230"/>
    <lineage>
        <taxon>Eukaryota</taxon>
        <taxon>Fungi</taxon>
        <taxon>Dikarya</taxon>
        <taxon>Ascomycota</taxon>
        <taxon>Pezizomycotina</taxon>
        <taxon>Eurotiomycetes</taxon>
        <taxon>Eurotiomycetidae</taxon>
        <taxon>Onygenales</taxon>
        <taxon>Ajellomycetaceae</taxon>
        <taxon>Emergomyces</taxon>
    </lineage>
</organism>
<dbReference type="Pfam" id="PF01556">
    <property type="entry name" value="DnaJ_C"/>
    <property type="match status" value="1"/>
</dbReference>
<dbReference type="CDD" id="cd06257">
    <property type="entry name" value="DnaJ"/>
    <property type="match status" value="1"/>
</dbReference>
<dbReference type="GO" id="GO:0006457">
    <property type="term" value="P:protein folding"/>
    <property type="evidence" value="ECO:0007669"/>
    <property type="project" value="InterPro"/>
</dbReference>
<dbReference type="FunFam" id="2.60.260.20:FF:000003">
    <property type="entry name" value="DnaJ subfamily A member 2"/>
    <property type="match status" value="1"/>
</dbReference>
<feature type="region of interest" description="Disordered" evidence="7">
    <location>
        <begin position="416"/>
        <end position="454"/>
    </location>
</feature>